<sequence length="230" mass="26854">MPSWVKNRITLHGADQKEIDKVIDFLRSKDSEVDFNNIIPMPAELMNTEVGSKADTAWAYYQAKELGNYVELDKMLTYEWVKAAKITTREELLDYLLKEHPNIEVYGKELYELEKIYGCHDWYEWSCEHWGVKWNACDARSEGNVLIFETPWRGVTNLMLMVSKKFPKVTMDYEFADEWFGYNTARYTFVGGEIVAEYEPTDNTTESKQLAKSILGWELSDFDDDTDDIA</sequence>
<name>A0ABV1DM28_9FIRM</name>
<keyword evidence="3" id="KW-1185">Reference proteome</keyword>
<dbReference type="EMBL" id="JBBMFP010000008">
    <property type="protein sequence ID" value="MEQ2431417.1"/>
    <property type="molecule type" value="Genomic_DNA"/>
</dbReference>
<evidence type="ECO:0000259" key="1">
    <source>
        <dbReference type="Pfam" id="PF18406"/>
    </source>
</evidence>
<evidence type="ECO:0000313" key="3">
    <source>
        <dbReference type="Proteomes" id="UP001457898"/>
    </source>
</evidence>
<reference evidence="2 3" key="1">
    <citation type="submission" date="2024-03" db="EMBL/GenBank/DDBJ databases">
        <title>Human intestinal bacterial collection.</title>
        <authorList>
            <person name="Pauvert C."/>
            <person name="Hitch T.C.A."/>
            <person name="Clavel T."/>
        </authorList>
    </citation>
    <scope>NUCLEOTIDE SEQUENCE [LARGE SCALE GENOMIC DNA]</scope>
    <source>
        <strain evidence="2 3">CLA-SR-H028</strain>
    </source>
</reference>
<evidence type="ECO:0000313" key="2">
    <source>
        <dbReference type="EMBL" id="MEQ2431417.1"/>
    </source>
</evidence>
<dbReference type="RefSeq" id="WP_148391692.1">
    <property type="nucleotide sequence ID" value="NZ_JBBMFP010000008.1"/>
</dbReference>
<gene>
    <name evidence="2" type="ORF">WMO65_10420</name>
</gene>
<accession>A0ABV1DM28</accession>
<dbReference type="Pfam" id="PF18406">
    <property type="entry name" value="DUF1281_C"/>
    <property type="match status" value="1"/>
</dbReference>
<proteinExistence type="predicted"/>
<protein>
    <recommendedName>
        <fullName evidence="1">YubB ferredoxin-like domain-containing protein</fullName>
    </recommendedName>
</protein>
<comment type="caution">
    <text evidence="2">The sequence shown here is derived from an EMBL/GenBank/DDBJ whole genome shotgun (WGS) entry which is preliminary data.</text>
</comment>
<feature type="domain" description="YubB ferredoxin-like" evidence="1">
    <location>
        <begin position="130"/>
        <end position="209"/>
    </location>
</feature>
<dbReference type="Proteomes" id="UP001457898">
    <property type="component" value="Unassembled WGS sequence"/>
</dbReference>
<dbReference type="InterPro" id="IPR041329">
    <property type="entry name" value="YubB_C"/>
</dbReference>
<organism evidence="2 3">
    <name type="scientific">Blautia caccae</name>
    <dbReference type="NCBI Taxonomy" id="3133175"/>
    <lineage>
        <taxon>Bacteria</taxon>
        <taxon>Bacillati</taxon>
        <taxon>Bacillota</taxon>
        <taxon>Clostridia</taxon>
        <taxon>Lachnospirales</taxon>
        <taxon>Lachnospiraceae</taxon>
        <taxon>Blautia</taxon>
    </lineage>
</organism>